<sequence>MAPPPANIPVRVASSSASAVCHPGPTPTPSAHAAFPNLNAPTAAKATPTAADTRRSDRGRERAVAAGPMPTPPHSAGLVAPPQFSRSQSPTRTAVFSPAMLGSRLRPVVTVPADASPGQSHADDSNPHLPSPASSPSSDEVMPPLPRALPPSPAVSSAPPPLVPASIPNGPPPPSRIPSVPVPVSVAPVNIATLPADPATSLSKPSSPASPTSPLKVPPRSKSRATSPSPSSTQQPHTHDLATHDSCPHDTFLCPSAAGSPLCTQCHAPVARLKAMHAAFLDMRDARDELSSRLAAREAQLARIEAEAAKSHLRANELEDQADEYLDRALQAEEKVKHLEAQVDELTGRVEHERQRANQLQSDKQAVENELEDLSQQLFEQANSMVSTEARKHDQVMRELRARCEAAELAARDQHDQCVELKRMVEVLERERERDELKVKELEKMHQFLAPPVPGTDAGASSRPGSWASNYSGQYSASNRSSFVHSSASPALAASPPPEVDLDAIDSYALEDFLDFMSAAPSVPLAKCTSLPFLQRALAADLNPCLAFTAPKAPSAQALVAAMLQGELEVDSASASKPPKSPRLRQGSNDSGISSGHEDPAARAPASPASSGSGGGFFSFMTRATPSATATVSPTSSPTPPAAPTKCTLCANHSSMPFTLQLTNDNKTYPMCAFCRDRVVAATDFVAFARNLRAGLFTRQSLGKVWADSLALRSRLGYARLGSLAAVDGEHAVGVGLAKAKSAVANGGV</sequence>
<feature type="region of interest" description="Disordered" evidence="3">
    <location>
        <begin position="197"/>
        <end position="244"/>
    </location>
</feature>
<feature type="compositionally biased region" description="Low complexity" evidence="3">
    <location>
        <begin position="197"/>
        <end position="236"/>
    </location>
</feature>
<dbReference type="PANTHER" id="PTHR14430">
    <property type="entry name" value="RABIN3-RELATED"/>
    <property type="match status" value="1"/>
</dbReference>
<dbReference type="InterPro" id="IPR009449">
    <property type="entry name" value="Sec2_N"/>
</dbReference>
<feature type="region of interest" description="Disordered" evidence="3">
    <location>
        <begin position="571"/>
        <end position="612"/>
    </location>
</feature>
<name>A0A1Y2I6W3_9FUNG</name>
<dbReference type="SUPFAM" id="SSF144284">
    <property type="entry name" value="Sec2 N-terminal region"/>
    <property type="match status" value="1"/>
</dbReference>
<gene>
    <name evidence="5" type="ORF">BCR44DRAFT_34536</name>
</gene>
<dbReference type="OrthoDB" id="5599911at2759"/>
<evidence type="ECO:0000256" key="2">
    <source>
        <dbReference type="SAM" id="Coils"/>
    </source>
</evidence>
<dbReference type="Pfam" id="PF25555">
    <property type="entry name" value="RAB3A-like_C"/>
    <property type="match status" value="1"/>
</dbReference>
<dbReference type="GO" id="GO:0005085">
    <property type="term" value="F:guanyl-nucleotide exchange factor activity"/>
    <property type="evidence" value="ECO:0007669"/>
    <property type="project" value="InterPro"/>
</dbReference>
<evidence type="ECO:0000256" key="1">
    <source>
        <dbReference type="ARBA" id="ARBA00023054"/>
    </source>
</evidence>
<proteinExistence type="predicted"/>
<comment type="caution">
    <text evidence="5">The sequence shown here is derived from an EMBL/GenBank/DDBJ whole genome shotgun (WGS) entry which is preliminary data.</text>
</comment>
<dbReference type="GO" id="GO:0006887">
    <property type="term" value="P:exocytosis"/>
    <property type="evidence" value="ECO:0007669"/>
    <property type="project" value="TreeGrafter"/>
</dbReference>
<keyword evidence="6" id="KW-1185">Reference proteome</keyword>
<evidence type="ECO:0000313" key="6">
    <source>
        <dbReference type="Proteomes" id="UP000193411"/>
    </source>
</evidence>
<dbReference type="AlphaFoldDB" id="A0A1Y2I6W3"/>
<feature type="compositionally biased region" description="Low complexity" evidence="3">
    <location>
        <begin position="602"/>
        <end position="611"/>
    </location>
</feature>
<feature type="compositionally biased region" description="Polar residues" evidence="3">
    <location>
        <begin position="84"/>
        <end position="94"/>
    </location>
</feature>
<dbReference type="GO" id="GO:0070319">
    <property type="term" value="C:Golgi to plasma membrane transport vesicle"/>
    <property type="evidence" value="ECO:0007669"/>
    <property type="project" value="TreeGrafter"/>
</dbReference>
<evidence type="ECO:0000256" key="3">
    <source>
        <dbReference type="SAM" id="MobiDB-lite"/>
    </source>
</evidence>
<dbReference type="PANTHER" id="PTHR14430:SF0">
    <property type="entry name" value="SEC2P DOMAIN-CONTAINING PROTEIN"/>
    <property type="match status" value="1"/>
</dbReference>
<feature type="region of interest" description="Disordered" evidence="3">
    <location>
        <begin position="17"/>
        <end position="176"/>
    </location>
</feature>
<dbReference type="STRING" id="765915.A0A1Y2I6W3"/>
<protein>
    <recommendedName>
        <fullName evidence="4">GDP/GTP exchange factor Sec2 N-terminal domain-containing protein</fullName>
    </recommendedName>
</protein>
<evidence type="ECO:0000259" key="4">
    <source>
        <dbReference type="Pfam" id="PF06428"/>
    </source>
</evidence>
<organism evidence="5 6">
    <name type="scientific">Catenaria anguillulae PL171</name>
    <dbReference type="NCBI Taxonomy" id="765915"/>
    <lineage>
        <taxon>Eukaryota</taxon>
        <taxon>Fungi</taxon>
        <taxon>Fungi incertae sedis</taxon>
        <taxon>Blastocladiomycota</taxon>
        <taxon>Blastocladiomycetes</taxon>
        <taxon>Blastocladiales</taxon>
        <taxon>Catenariaceae</taxon>
        <taxon>Catenaria</taxon>
    </lineage>
</organism>
<feature type="compositionally biased region" description="Low complexity" evidence="3">
    <location>
        <begin position="40"/>
        <end position="51"/>
    </location>
</feature>
<dbReference type="InterPro" id="IPR040351">
    <property type="entry name" value="RAB3IL/RAB3IP/Sec2"/>
</dbReference>
<keyword evidence="1 2" id="KW-0175">Coiled coil</keyword>
<evidence type="ECO:0000313" key="5">
    <source>
        <dbReference type="EMBL" id="ORZ41232.1"/>
    </source>
</evidence>
<feature type="compositionally biased region" description="Pro residues" evidence="3">
    <location>
        <begin position="143"/>
        <end position="176"/>
    </location>
</feature>
<dbReference type="Pfam" id="PF06428">
    <property type="entry name" value="Sec2p"/>
    <property type="match status" value="1"/>
</dbReference>
<dbReference type="GO" id="GO:0051286">
    <property type="term" value="C:cell tip"/>
    <property type="evidence" value="ECO:0007669"/>
    <property type="project" value="TreeGrafter"/>
</dbReference>
<dbReference type="Proteomes" id="UP000193411">
    <property type="component" value="Unassembled WGS sequence"/>
</dbReference>
<reference evidence="5 6" key="1">
    <citation type="submission" date="2016-07" db="EMBL/GenBank/DDBJ databases">
        <title>Pervasive Adenine N6-methylation of Active Genes in Fungi.</title>
        <authorList>
            <consortium name="DOE Joint Genome Institute"/>
            <person name="Mondo S.J."/>
            <person name="Dannebaum R.O."/>
            <person name="Kuo R.C."/>
            <person name="Labutti K."/>
            <person name="Haridas S."/>
            <person name="Kuo A."/>
            <person name="Salamov A."/>
            <person name="Ahrendt S.R."/>
            <person name="Lipzen A."/>
            <person name="Sullivan W."/>
            <person name="Andreopoulos W.B."/>
            <person name="Clum A."/>
            <person name="Lindquist E."/>
            <person name="Daum C."/>
            <person name="Ramamoorthy G.K."/>
            <person name="Gryganskyi A."/>
            <person name="Culley D."/>
            <person name="Magnuson J.K."/>
            <person name="James T.Y."/>
            <person name="O'Malley M.A."/>
            <person name="Stajich J.E."/>
            <person name="Spatafora J.W."/>
            <person name="Visel A."/>
            <person name="Grigoriev I.V."/>
        </authorList>
    </citation>
    <scope>NUCLEOTIDE SEQUENCE [LARGE SCALE GENOMIC DNA]</scope>
    <source>
        <strain evidence="5 6">PL171</strain>
    </source>
</reference>
<feature type="compositionally biased region" description="Low complexity" evidence="3">
    <location>
        <begin position="127"/>
        <end position="138"/>
    </location>
</feature>
<dbReference type="CDD" id="cd21044">
    <property type="entry name" value="Rab11BD_RAB3IP_like"/>
    <property type="match status" value="1"/>
</dbReference>
<feature type="domain" description="GDP/GTP exchange factor Sec2 N-terminal" evidence="4">
    <location>
        <begin position="298"/>
        <end position="426"/>
    </location>
</feature>
<feature type="compositionally biased region" description="Basic and acidic residues" evidence="3">
    <location>
        <begin position="52"/>
        <end position="63"/>
    </location>
</feature>
<accession>A0A1Y2I6W3</accession>
<feature type="coiled-coil region" evidence="2">
    <location>
        <begin position="287"/>
        <end position="445"/>
    </location>
</feature>
<dbReference type="EMBL" id="MCFL01000001">
    <property type="protein sequence ID" value="ORZ41232.1"/>
    <property type="molecule type" value="Genomic_DNA"/>
</dbReference>
<dbReference type="Gene3D" id="6.10.140.910">
    <property type="match status" value="1"/>
</dbReference>